<dbReference type="eggNOG" id="COG1252">
    <property type="taxonomic scope" value="Bacteria"/>
</dbReference>
<dbReference type="Pfam" id="PF07992">
    <property type="entry name" value="Pyr_redox_2"/>
    <property type="match status" value="1"/>
</dbReference>
<dbReference type="InterPro" id="IPR023753">
    <property type="entry name" value="FAD/NAD-binding_dom"/>
</dbReference>
<dbReference type="InterPro" id="IPR036188">
    <property type="entry name" value="FAD/NAD-bd_sf"/>
</dbReference>
<dbReference type="OrthoDB" id="9767928at2"/>
<organism evidence="6 7">
    <name type="scientific">Maridesulfovibrio salexigens (strain ATCC 14822 / DSM 2638 / NCIMB 8403 / VKM B-1763)</name>
    <name type="common">Desulfovibrio salexigens</name>
    <dbReference type="NCBI Taxonomy" id="526222"/>
    <lineage>
        <taxon>Bacteria</taxon>
        <taxon>Pseudomonadati</taxon>
        <taxon>Thermodesulfobacteriota</taxon>
        <taxon>Desulfovibrionia</taxon>
        <taxon>Desulfovibrionales</taxon>
        <taxon>Desulfovibrionaceae</taxon>
        <taxon>Maridesulfovibrio</taxon>
    </lineage>
</organism>
<dbReference type="PANTHER" id="PTHR42913:SF9">
    <property type="entry name" value="SLR1591 PROTEIN"/>
    <property type="match status" value="1"/>
</dbReference>
<dbReference type="GO" id="GO:0019646">
    <property type="term" value="P:aerobic electron transport chain"/>
    <property type="evidence" value="ECO:0007669"/>
    <property type="project" value="TreeGrafter"/>
</dbReference>
<feature type="domain" description="FAD/NAD(P)-binding" evidence="5">
    <location>
        <begin position="4"/>
        <end position="298"/>
    </location>
</feature>
<comment type="cofactor">
    <cofactor evidence="1">
        <name>FAD</name>
        <dbReference type="ChEBI" id="CHEBI:57692"/>
    </cofactor>
</comment>
<dbReference type="PANTHER" id="PTHR42913">
    <property type="entry name" value="APOPTOSIS-INDUCING FACTOR 1"/>
    <property type="match status" value="1"/>
</dbReference>
<dbReference type="RefSeq" id="WP_015853005.1">
    <property type="nucleotide sequence ID" value="NC_012881.1"/>
</dbReference>
<evidence type="ECO:0000256" key="2">
    <source>
        <dbReference type="ARBA" id="ARBA00022630"/>
    </source>
</evidence>
<dbReference type="Proteomes" id="UP000002601">
    <property type="component" value="Chromosome"/>
</dbReference>
<dbReference type="HOGENOM" id="CLU_021377_4_0_7"/>
<dbReference type="SUPFAM" id="SSF51905">
    <property type="entry name" value="FAD/NAD(P)-binding domain"/>
    <property type="match status" value="2"/>
</dbReference>
<sequence>MGELVIAGAGHAHMQLMEAIPELIADGQRVTVIGPDERHYYSGMGPGMLGGIYRPAEISFPVKSMVESRGGTFVLGKVARIDPHKRIVILETGQEVPYDVLSCNLGSSVSNDLAYEVSTDIYTVKPIQNLLQARIRIQEIASERPVRIGICGGGPAALEIAGNAWTAAKEQGRFGAKIKIFTGSEFLHNQPERVRNLAIKSLNKRGIEIVQGSYVERVVTGDILLQNGLHYEQDIIFLALGVKPSKVFAASDLPIGKDGGLRVNRYLQSVSHPEIFGGGDCIWFEPNPLDKVGVYAVRQNPVLVHNVRAQLKGLSLKDFDPGDSYLLIFNTGDEKGILLKNGLSFSGSLAFRIKDYIDRKFVRRFKVNGS</sequence>
<dbReference type="STRING" id="526222.Desal_3138"/>
<dbReference type="Gene3D" id="3.50.50.100">
    <property type="match status" value="1"/>
</dbReference>
<dbReference type="AlphaFoldDB" id="C6C1L4"/>
<dbReference type="KEGG" id="dsa:Desal_3138"/>
<reference evidence="6 7" key="1">
    <citation type="submission" date="2009-06" db="EMBL/GenBank/DDBJ databases">
        <title>Complete sequence of Desulfovibrio salexigens DSM 2638.</title>
        <authorList>
            <consortium name="US DOE Joint Genome Institute"/>
            <person name="Lucas S."/>
            <person name="Copeland A."/>
            <person name="Lapidus A."/>
            <person name="Glavina del Rio T."/>
            <person name="Tice H."/>
            <person name="Bruce D."/>
            <person name="Goodwin L."/>
            <person name="Pitluck S."/>
            <person name="Munk A.C."/>
            <person name="Brettin T."/>
            <person name="Detter J.C."/>
            <person name="Han C."/>
            <person name="Tapia R."/>
            <person name="Larimer F."/>
            <person name="Land M."/>
            <person name="Hauser L."/>
            <person name="Kyrpides N."/>
            <person name="Anderson I."/>
            <person name="Wall J.D."/>
            <person name="Arkin A.P."/>
            <person name="Dehal P."/>
            <person name="Chivian D."/>
            <person name="Giles B."/>
            <person name="Hazen T.C."/>
        </authorList>
    </citation>
    <scope>NUCLEOTIDE SEQUENCE [LARGE SCALE GENOMIC DNA]</scope>
    <source>
        <strain evidence="7">ATCC 14822 / DSM 2638 / NCIMB 8403 / VKM B-1763</strain>
    </source>
</reference>
<dbReference type="InterPro" id="IPR051169">
    <property type="entry name" value="NADH-Q_oxidoreductase"/>
</dbReference>
<protein>
    <submittedName>
        <fullName evidence="6">Pyridine nucleotide-disulfide oxidoreductase family protein</fullName>
    </submittedName>
</protein>
<name>C6C1L4_MARSD</name>
<evidence type="ECO:0000313" key="6">
    <source>
        <dbReference type="EMBL" id="ACS81189.1"/>
    </source>
</evidence>
<evidence type="ECO:0000256" key="1">
    <source>
        <dbReference type="ARBA" id="ARBA00001974"/>
    </source>
</evidence>
<gene>
    <name evidence="6" type="ordered locus">Desal_3138</name>
</gene>
<evidence type="ECO:0000256" key="4">
    <source>
        <dbReference type="ARBA" id="ARBA00023002"/>
    </source>
</evidence>
<keyword evidence="2" id="KW-0285">Flavoprotein</keyword>
<keyword evidence="4" id="KW-0560">Oxidoreductase</keyword>
<proteinExistence type="predicted"/>
<accession>C6C1L4</accession>
<dbReference type="GO" id="GO:0003955">
    <property type="term" value="F:NAD(P)H dehydrogenase (quinone) activity"/>
    <property type="evidence" value="ECO:0007669"/>
    <property type="project" value="TreeGrafter"/>
</dbReference>
<evidence type="ECO:0000313" key="7">
    <source>
        <dbReference type="Proteomes" id="UP000002601"/>
    </source>
</evidence>
<evidence type="ECO:0000256" key="3">
    <source>
        <dbReference type="ARBA" id="ARBA00022827"/>
    </source>
</evidence>
<keyword evidence="7" id="KW-1185">Reference proteome</keyword>
<keyword evidence="3" id="KW-0274">FAD</keyword>
<dbReference type="EMBL" id="CP001649">
    <property type="protein sequence ID" value="ACS81189.1"/>
    <property type="molecule type" value="Genomic_DNA"/>
</dbReference>
<evidence type="ECO:0000259" key="5">
    <source>
        <dbReference type="Pfam" id="PF07992"/>
    </source>
</evidence>